<dbReference type="EMBL" id="BAAARW010000012">
    <property type="protein sequence ID" value="GAA2421184.1"/>
    <property type="molecule type" value="Genomic_DNA"/>
</dbReference>
<name>A0ABN3J4Y6_9ACTN</name>
<evidence type="ECO:0000313" key="2">
    <source>
        <dbReference type="EMBL" id="GAA2421184.1"/>
    </source>
</evidence>
<protein>
    <recommendedName>
        <fullName evidence="4">Glycosyltransferase RgtA/B/C/D-like domain-containing protein</fullName>
    </recommendedName>
</protein>
<feature type="transmembrane region" description="Helical" evidence="1">
    <location>
        <begin position="457"/>
        <end position="478"/>
    </location>
</feature>
<evidence type="ECO:0000313" key="3">
    <source>
        <dbReference type="Proteomes" id="UP001501231"/>
    </source>
</evidence>
<feature type="transmembrane region" description="Helical" evidence="1">
    <location>
        <begin position="383"/>
        <end position="403"/>
    </location>
</feature>
<comment type="caution">
    <text evidence="2">The sequence shown here is derived from an EMBL/GenBank/DDBJ whole genome shotgun (WGS) entry which is preliminary data.</text>
</comment>
<evidence type="ECO:0000256" key="1">
    <source>
        <dbReference type="SAM" id="Phobius"/>
    </source>
</evidence>
<feature type="transmembrane region" description="Helical" evidence="1">
    <location>
        <begin position="190"/>
        <end position="216"/>
    </location>
</feature>
<keyword evidence="1" id="KW-0472">Membrane</keyword>
<accession>A0ABN3J4Y6</accession>
<keyword evidence="1" id="KW-0812">Transmembrane</keyword>
<feature type="transmembrane region" description="Helical" evidence="1">
    <location>
        <begin position="352"/>
        <end position="371"/>
    </location>
</feature>
<dbReference type="Proteomes" id="UP001501231">
    <property type="component" value="Unassembled WGS sequence"/>
</dbReference>
<gene>
    <name evidence="2" type="ORF">GCM10010191_35720</name>
</gene>
<organism evidence="2 3">
    <name type="scientific">Actinomadura vinacea</name>
    <dbReference type="NCBI Taxonomy" id="115336"/>
    <lineage>
        <taxon>Bacteria</taxon>
        <taxon>Bacillati</taxon>
        <taxon>Actinomycetota</taxon>
        <taxon>Actinomycetes</taxon>
        <taxon>Streptosporangiales</taxon>
        <taxon>Thermomonosporaceae</taxon>
        <taxon>Actinomadura</taxon>
    </lineage>
</organism>
<feature type="transmembrane region" description="Helical" evidence="1">
    <location>
        <begin position="228"/>
        <end position="250"/>
    </location>
</feature>
<feature type="transmembrane region" description="Helical" evidence="1">
    <location>
        <begin position="287"/>
        <end position="310"/>
    </location>
</feature>
<evidence type="ECO:0008006" key="4">
    <source>
        <dbReference type="Google" id="ProtNLM"/>
    </source>
</evidence>
<sequence length="595" mass="64122">MTDALTPPRQRALPAPPPASRAISLLPWFLAAGWGSQAAIRLLLWWGRKNPLVLPDEAGYLLAARWLTGGPAADLSGFTFYKGGYSLLLTPAYLISDDPSVVYQLVRVTNALLGALVFPLGYLLLMRLGLRRLHACPLAWAAALLPACTLYNGLALVDAVLPVLVLGWLLLLDRFVRDGHPLACGGASLLAAYASAGHMRGLIVIAVHSIVLAAYASWRGTPWRTRRAALAGLGLTAAGYAAGALLNAQILDALYPTGQRDLTGILADRMTSLDGQLWAVSGGVGQVWAMICGTWGLAGLGLIVVTRTALSRDAAGADRTMSRVLLTTTAGVAYASSAALPNELRIGNFAYGRYLSCFALVYALIGLSVLMRTALTKSERMRGLFAATTALVGVTALWVRLYGGSRLDVYDFYAWDLPEVGLLGGSYDYFRPAVTSAVACLLLALLWGLSRWGGPKLFSALIVVNLCAALIAIVVARYSHESSPAPPFPGAATGRVLMERPRYGTDVRRPDPYKPTPEMIYLWQAYEIGWTRLEGFDKDRGLPGPGVCAAIVYWPAGIMAADTWPQRPAGWRYQRSGNAGRGLWWVVWYDPSCRR</sequence>
<feature type="transmembrane region" description="Helical" evidence="1">
    <location>
        <begin position="101"/>
        <end position="125"/>
    </location>
</feature>
<reference evidence="2 3" key="1">
    <citation type="journal article" date="2019" name="Int. J. Syst. Evol. Microbiol.">
        <title>The Global Catalogue of Microorganisms (GCM) 10K type strain sequencing project: providing services to taxonomists for standard genome sequencing and annotation.</title>
        <authorList>
            <consortium name="The Broad Institute Genomics Platform"/>
            <consortium name="The Broad Institute Genome Sequencing Center for Infectious Disease"/>
            <person name="Wu L."/>
            <person name="Ma J."/>
        </authorList>
    </citation>
    <scope>NUCLEOTIDE SEQUENCE [LARGE SCALE GENOMIC DNA]</scope>
    <source>
        <strain evidence="2 3">JCM 3325</strain>
    </source>
</reference>
<dbReference type="RefSeq" id="WP_344590102.1">
    <property type="nucleotide sequence ID" value="NZ_BAAARW010000012.1"/>
</dbReference>
<keyword evidence="3" id="KW-1185">Reference proteome</keyword>
<feature type="transmembrane region" description="Helical" evidence="1">
    <location>
        <begin position="137"/>
        <end position="170"/>
    </location>
</feature>
<feature type="transmembrane region" description="Helical" evidence="1">
    <location>
        <begin position="429"/>
        <end position="450"/>
    </location>
</feature>
<feature type="transmembrane region" description="Helical" evidence="1">
    <location>
        <begin position="322"/>
        <end position="340"/>
    </location>
</feature>
<proteinExistence type="predicted"/>
<keyword evidence="1" id="KW-1133">Transmembrane helix</keyword>